<evidence type="ECO:0000256" key="1">
    <source>
        <dbReference type="ARBA" id="ARBA00004370"/>
    </source>
</evidence>
<evidence type="ECO:0000313" key="17">
    <source>
        <dbReference type="Proteomes" id="UP001497482"/>
    </source>
</evidence>
<dbReference type="PANTHER" id="PTHR23063">
    <property type="entry name" value="PHOSPHOLIPID ACYLTRANSFERASE"/>
    <property type="match status" value="1"/>
</dbReference>
<dbReference type="InterPro" id="IPR045252">
    <property type="entry name" value="LPCAT1-like"/>
</dbReference>
<evidence type="ECO:0000256" key="8">
    <source>
        <dbReference type="ARBA" id="ARBA00023098"/>
    </source>
</evidence>
<comment type="similarity">
    <text evidence="3">Belongs to the 1-acyl-sn-glycerol-3-phosphate acyltransferase family.</text>
</comment>
<evidence type="ECO:0000256" key="12">
    <source>
        <dbReference type="ARBA" id="ARBA00023315"/>
    </source>
</evidence>
<evidence type="ECO:0000256" key="6">
    <source>
        <dbReference type="ARBA" id="ARBA00022692"/>
    </source>
</evidence>
<keyword evidence="12" id="KW-0012">Acyltransferase</keyword>
<dbReference type="AlphaFoldDB" id="A0AAV2K600"/>
<dbReference type="GO" id="GO:0016020">
    <property type="term" value="C:membrane"/>
    <property type="evidence" value="ECO:0007669"/>
    <property type="project" value="UniProtKB-SubCell"/>
</dbReference>
<evidence type="ECO:0000256" key="7">
    <source>
        <dbReference type="ARBA" id="ARBA00022989"/>
    </source>
</evidence>
<dbReference type="GO" id="GO:0047184">
    <property type="term" value="F:1-acylglycerophosphocholine O-acyltransferase activity"/>
    <property type="evidence" value="ECO:0007669"/>
    <property type="project" value="TreeGrafter"/>
</dbReference>
<keyword evidence="9 14" id="KW-0472">Membrane</keyword>
<evidence type="ECO:0000256" key="4">
    <source>
        <dbReference type="ARBA" id="ARBA00022516"/>
    </source>
</evidence>
<comment type="pathway">
    <text evidence="2">Lipid metabolism; phospholipid metabolism.</text>
</comment>
<gene>
    <name evidence="16" type="ORF">KC01_LOCUS14762</name>
</gene>
<dbReference type="EMBL" id="OZ035838">
    <property type="protein sequence ID" value="CAL1584410.1"/>
    <property type="molecule type" value="Genomic_DNA"/>
</dbReference>
<evidence type="ECO:0000256" key="3">
    <source>
        <dbReference type="ARBA" id="ARBA00008655"/>
    </source>
</evidence>
<sequence>MRSSNSRPSRISKNPFISKVELTTAQKVQIGLMSVTVFPVRLLLGLFFMMVAWAFCYLGSLEGSELKVEKKTLRKRILDVCVRLSMRTLWFCCGFHWLKVKGKMADVSEAPILVVAPHSAFFDAIPVSETLCTFVTKESGKNVPVWGTIIQYVKPVYVSRADQDSRKRTVEEIKRRVTSGEPWPQVMVFPEGTCTNRAGLISFKAGAFIPGLPVQPVVLRYPNKLDTVTWTWQGPGGLKILWLTLCQLHNAFEIEYLPVYTPSQEEKENPALFANNVRMLMAKALDAPPIDLYFDDREVIMSSGPLGIFDFSGLLEFNQLVYRLRLKSATNASSLEDQAAKACKLKGQLLNVEDFAQCLNLPLSDILRQVHRMFDQENNGRIDYRHFVIALSTVYQPTKPKDNLRLAFKMYQNDEDGSVTKEHLATILEIMMGVENIELSGLFLSLEEDSGKITYDRLCEFVDEHPDFMYNYIRFKDHPRTFSSGRKKHSDNDDKKTQ</sequence>
<keyword evidence="11" id="KW-1208">Phospholipid metabolism</keyword>
<dbReference type="InterPro" id="IPR011992">
    <property type="entry name" value="EF-hand-dom_pair"/>
</dbReference>
<keyword evidence="6 14" id="KW-0812">Transmembrane</keyword>
<accession>A0AAV2K600</accession>
<feature type="domain" description="EF-hand" evidence="15">
    <location>
        <begin position="399"/>
        <end position="434"/>
    </location>
</feature>
<evidence type="ECO:0000313" key="16">
    <source>
        <dbReference type="EMBL" id="CAL1584410.1"/>
    </source>
</evidence>
<dbReference type="InterPro" id="IPR002048">
    <property type="entry name" value="EF_hand_dom"/>
</dbReference>
<keyword evidence="17" id="KW-1185">Reference proteome</keyword>
<keyword evidence="10" id="KW-0594">Phospholipid biosynthesis</keyword>
<evidence type="ECO:0000256" key="9">
    <source>
        <dbReference type="ARBA" id="ARBA00023136"/>
    </source>
</evidence>
<feature type="domain" description="EF-hand" evidence="15">
    <location>
        <begin position="362"/>
        <end position="397"/>
    </location>
</feature>
<keyword evidence="5" id="KW-0808">Transferase</keyword>
<comment type="pathway">
    <text evidence="13">Phospholipid metabolism.</text>
</comment>
<dbReference type="PANTHER" id="PTHR23063:SF57">
    <property type="entry name" value="LYSOPHOSPHATIDYLCHOLINE ACYLTRANSFERASE 1"/>
    <property type="match status" value="1"/>
</dbReference>
<comment type="subcellular location">
    <subcellularLocation>
        <location evidence="1">Membrane</location>
    </subcellularLocation>
</comment>
<dbReference type="PROSITE" id="PS50222">
    <property type="entry name" value="EF_HAND_2"/>
    <property type="match status" value="2"/>
</dbReference>
<dbReference type="GO" id="GO:0008654">
    <property type="term" value="P:phospholipid biosynthetic process"/>
    <property type="evidence" value="ECO:0007669"/>
    <property type="project" value="UniProtKB-KW"/>
</dbReference>
<dbReference type="GO" id="GO:0005783">
    <property type="term" value="C:endoplasmic reticulum"/>
    <property type="evidence" value="ECO:0007669"/>
    <property type="project" value="TreeGrafter"/>
</dbReference>
<evidence type="ECO:0000256" key="10">
    <source>
        <dbReference type="ARBA" id="ARBA00023209"/>
    </source>
</evidence>
<organism evidence="16 17">
    <name type="scientific">Knipowitschia caucasica</name>
    <name type="common">Caucasian dwarf goby</name>
    <name type="synonym">Pomatoschistus caucasicus</name>
    <dbReference type="NCBI Taxonomy" id="637954"/>
    <lineage>
        <taxon>Eukaryota</taxon>
        <taxon>Metazoa</taxon>
        <taxon>Chordata</taxon>
        <taxon>Craniata</taxon>
        <taxon>Vertebrata</taxon>
        <taxon>Euteleostomi</taxon>
        <taxon>Actinopterygii</taxon>
        <taxon>Neopterygii</taxon>
        <taxon>Teleostei</taxon>
        <taxon>Neoteleostei</taxon>
        <taxon>Acanthomorphata</taxon>
        <taxon>Gobiaria</taxon>
        <taxon>Gobiiformes</taxon>
        <taxon>Gobioidei</taxon>
        <taxon>Gobiidae</taxon>
        <taxon>Gobiinae</taxon>
        <taxon>Knipowitschia</taxon>
    </lineage>
</organism>
<evidence type="ECO:0000256" key="5">
    <source>
        <dbReference type="ARBA" id="ARBA00022679"/>
    </source>
</evidence>
<evidence type="ECO:0000256" key="11">
    <source>
        <dbReference type="ARBA" id="ARBA00023264"/>
    </source>
</evidence>
<dbReference type="SUPFAM" id="SSF69593">
    <property type="entry name" value="Glycerol-3-phosphate (1)-acyltransferase"/>
    <property type="match status" value="1"/>
</dbReference>
<reference evidence="16 17" key="1">
    <citation type="submission" date="2024-04" db="EMBL/GenBank/DDBJ databases">
        <authorList>
            <person name="Waldvogel A.-M."/>
            <person name="Schoenle A."/>
        </authorList>
    </citation>
    <scope>NUCLEOTIDE SEQUENCE [LARGE SCALE GENOMIC DNA]</scope>
</reference>
<dbReference type="GO" id="GO:0042171">
    <property type="term" value="F:lysophosphatidic acid acyltransferase activity"/>
    <property type="evidence" value="ECO:0007669"/>
    <property type="project" value="TreeGrafter"/>
</dbReference>
<keyword evidence="8" id="KW-0443">Lipid metabolism</keyword>
<dbReference type="InterPro" id="IPR002123">
    <property type="entry name" value="Plipid/glycerol_acylTrfase"/>
</dbReference>
<evidence type="ECO:0000259" key="15">
    <source>
        <dbReference type="PROSITE" id="PS50222"/>
    </source>
</evidence>
<dbReference type="GO" id="GO:0005509">
    <property type="term" value="F:calcium ion binding"/>
    <property type="evidence" value="ECO:0007669"/>
    <property type="project" value="InterPro"/>
</dbReference>
<evidence type="ECO:0000256" key="14">
    <source>
        <dbReference type="SAM" id="Phobius"/>
    </source>
</evidence>
<dbReference type="Pfam" id="PF01553">
    <property type="entry name" value="Acyltransferase"/>
    <property type="match status" value="1"/>
</dbReference>
<protein>
    <recommendedName>
        <fullName evidence="15">EF-hand domain-containing protein</fullName>
    </recommendedName>
</protein>
<keyword evidence="7 14" id="KW-1133">Transmembrane helix</keyword>
<dbReference type="Proteomes" id="UP001497482">
    <property type="component" value="Chromosome 16"/>
</dbReference>
<name>A0AAV2K600_KNICA</name>
<dbReference type="CDD" id="cd07991">
    <property type="entry name" value="LPLAT_LPCAT1-like"/>
    <property type="match status" value="1"/>
</dbReference>
<evidence type="ECO:0000256" key="2">
    <source>
        <dbReference type="ARBA" id="ARBA00005074"/>
    </source>
</evidence>
<proteinExistence type="inferred from homology"/>
<dbReference type="SMART" id="SM00563">
    <property type="entry name" value="PlsC"/>
    <property type="match status" value="1"/>
</dbReference>
<dbReference type="SUPFAM" id="SSF47473">
    <property type="entry name" value="EF-hand"/>
    <property type="match status" value="1"/>
</dbReference>
<evidence type="ECO:0000256" key="13">
    <source>
        <dbReference type="ARBA" id="ARBA00025707"/>
    </source>
</evidence>
<keyword evidence="4" id="KW-0444">Lipid biosynthesis</keyword>
<dbReference type="Gene3D" id="1.10.238.10">
    <property type="entry name" value="EF-hand"/>
    <property type="match status" value="1"/>
</dbReference>
<feature type="transmembrane region" description="Helical" evidence="14">
    <location>
        <begin position="38"/>
        <end position="59"/>
    </location>
</feature>